<comment type="caution">
    <text evidence="1">The sequence shown here is derived from an EMBL/GenBank/DDBJ whole genome shotgun (WGS) entry which is preliminary data.</text>
</comment>
<organism evidence="1 2">
    <name type="scientific">Nocardia callitridis</name>
    <dbReference type="NCBI Taxonomy" id="648753"/>
    <lineage>
        <taxon>Bacteria</taxon>
        <taxon>Bacillati</taxon>
        <taxon>Actinomycetota</taxon>
        <taxon>Actinomycetes</taxon>
        <taxon>Mycobacteriales</taxon>
        <taxon>Nocardiaceae</taxon>
        <taxon>Nocardia</taxon>
    </lineage>
</organism>
<evidence type="ECO:0000313" key="1">
    <source>
        <dbReference type="EMBL" id="GAA5042300.1"/>
    </source>
</evidence>
<reference evidence="2" key="1">
    <citation type="journal article" date="2019" name="Int. J. Syst. Evol. Microbiol.">
        <title>The Global Catalogue of Microorganisms (GCM) 10K type strain sequencing project: providing services to taxonomists for standard genome sequencing and annotation.</title>
        <authorList>
            <consortium name="The Broad Institute Genomics Platform"/>
            <consortium name="The Broad Institute Genome Sequencing Center for Infectious Disease"/>
            <person name="Wu L."/>
            <person name="Ma J."/>
        </authorList>
    </citation>
    <scope>NUCLEOTIDE SEQUENCE [LARGE SCALE GENOMIC DNA]</scope>
    <source>
        <strain evidence="2">JCM 18298</strain>
    </source>
</reference>
<keyword evidence="2" id="KW-1185">Reference proteome</keyword>
<dbReference type="Proteomes" id="UP001500603">
    <property type="component" value="Unassembled WGS sequence"/>
</dbReference>
<proteinExistence type="predicted"/>
<gene>
    <name evidence="1" type="ORF">GCM10023318_02380</name>
</gene>
<sequence length="78" mass="8463">MASVGPEVSTGRGVSVPRDGCEVCCAGCGVLGFSRDMGTDGPECAVERVPLTKLTYQRIVIFWQLKHRLAIPVIGREW</sequence>
<name>A0ABP9JTD3_9NOCA</name>
<evidence type="ECO:0000313" key="2">
    <source>
        <dbReference type="Proteomes" id="UP001500603"/>
    </source>
</evidence>
<dbReference type="EMBL" id="BAABJM010000001">
    <property type="protein sequence ID" value="GAA5042300.1"/>
    <property type="molecule type" value="Genomic_DNA"/>
</dbReference>
<protein>
    <submittedName>
        <fullName evidence="1">Uncharacterized protein</fullName>
    </submittedName>
</protein>
<accession>A0ABP9JTD3</accession>